<accession>C5FLR7</accession>
<dbReference type="Proteomes" id="UP000002035">
    <property type="component" value="Unassembled WGS sequence"/>
</dbReference>
<dbReference type="HOGENOM" id="CLU_2037512_0_0_1"/>
<sequence>MDRLGLIYDIVSLLRNTAVVVIILSTLETSSRNDIKPPEKWHMANNWQCDGLLISLQGPEAVSLKTLKTLSLAWSNDGMGVSAPPYLHKDPRDTGWMNTQQITAAGGLWTKFPTFQLLLYE</sequence>
<keyword evidence="2" id="KW-1185">Reference proteome</keyword>
<reference evidence="2" key="1">
    <citation type="journal article" date="2012" name="MBio">
        <title>Comparative genome analysis of Trichophyton rubrum and related dermatophytes reveals candidate genes involved in infection.</title>
        <authorList>
            <person name="Martinez D.A."/>
            <person name="Oliver B.G."/>
            <person name="Graeser Y."/>
            <person name="Goldberg J.M."/>
            <person name="Li W."/>
            <person name="Martinez-Rossi N.M."/>
            <person name="Monod M."/>
            <person name="Shelest E."/>
            <person name="Barton R.C."/>
            <person name="Birch E."/>
            <person name="Brakhage A.A."/>
            <person name="Chen Z."/>
            <person name="Gurr S.J."/>
            <person name="Heiman D."/>
            <person name="Heitman J."/>
            <person name="Kosti I."/>
            <person name="Rossi A."/>
            <person name="Saif S."/>
            <person name="Samalova M."/>
            <person name="Saunders C.W."/>
            <person name="Shea T."/>
            <person name="Summerbell R.C."/>
            <person name="Xu J."/>
            <person name="Young S."/>
            <person name="Zeng Q."/>
            <person name="Birren B.W."/>
            <person name="Cuomo C.A."/>
            <person name="White T.C."/>
        </authorList>
    </citation>
    <scope>NUCLEOTIDE SEQUENCE [LARGE SCALE GENOMIC DNA]</scope>
    <source>
        <strain evidence="2">ATCC MYA-4605 / CBS 113480</strain>
    </source>
</reference>
<evidence type="ECO:0000313" key="1">
    <source>
        <dbReference type="EMBL" id="EEQ30639.1"/>
    </source>
</evidence>
<dbReference type="AlphaFoldDB" id="C5FLR7"/>
<dbReference type="GeneID" id="9229274"/>
<protein>
    <submittedName>
        <fullName evidence="1">Uncharacterized protein</fullName>
    </submittedName>
</protein>
<evidence type="ECO:0000313" key="2">
    <source>
        <dbReference type="Proteomes" id="UP000002035"/>
    </source>
</evidence>
<name>C5FLR7_ARTOC</name>
<dbReference type="RefSeq" id="XP_002847952.1">
    <property type="nucleotide sequence ID" value="XM_002847906.1"/>
</dbReference>
<dbReference type="EMBL" id="DS995703">
    <property type="protein sequence ID" value="EEQ30639.1"/>
    <property type="molecule type" value="Genomic_DNA"/>
</dbReference>
<dbReference type="VEuPathDB" id="FungiDB:MCYG_03458"/>
<gene>
    <name evidence="1" type="ORF">MCYG_03458</name>
</gene>
<proteinExistence type="predicted"/>
<organism evidence="1 2">
    <name type="scientific">Arthroderma otae (strain ATCC MYA-4605 / CBS 113480)</name>
    <name type="common">Microsporum canis</name>
    <dbReference type="NCBI Taxonomy" id="554155"/>
    <lineage>
        <taxon>Eukaryota</taxon>
        <taxon>Fungi</taxon>
        <taxon>Dikarya</taxon>
        <taxon>Ascomycota</taxon>
        <taxon>Pezizomycotina</taxon>
        <taxon>Eurotiomycetes</taxon>
        <taxon>Eurotiomycetidae</taxon>
        <taxon>Onygenales</taxon>
        <taxon>Arthrodermataceae</taxon>
        <taxon>Microsporum</taxon>
    </lineage>
</organism>